<dbReference type="InterPro" id="IPR006311">
    <property type="entry name" value="TAT_signal"/>
</dbReference>
<protein>
    <submittedName>
        <fullName evidence="2">Aryl-sulfate sulfotransferase</fullName>
    </submittedName>
</protein>
<reference evidence="2" key="1">
    <citation type="submission" date="2020-11" db="EMBL/GenBank/DDBJ databases">
        <title>Isolation and identification of active actinomycetes.</title>
        <authorList>
            <person name="Yu B."/>
        </authorList>
    </citation>
    <scope>NUCLEOTIDE SEQUENCE</scope>
    <source>
        <strain evidence="2">NEAU-YB345</strain>
    </source>
</reference>
<dbReference type="AlphaFoldDB" id="A0A931FCQ0"/>
<evidence type="ECO:0000313" key="2">
    <source>
        <dbReference type="EMBL" id="MBF9069962.1"/>
    </source>
</evidence>
<name>A0A931FCQ0_9ACTN</name>
<dbReference type="InterPro" id="IPR039535">
    <property type="entry name" value="ASST-like"/>
</dbReference>
<organism evidence="2 3">
    <name type="scientific">Streptacidiphilus fuscans</name>
    <dbReference type="NCBI Taxonomy" id="2789292"/>
    <lineage>
        <taxon>Bacteria</taxon>
        <taxon>Bacillati</taxon>
        <taxon>Actinomycetota</taxon>
        <taxon>Actinomycetes</taxon>
        <taxon>Kitasatosporales</taxon>
        <taxon>Streptomycetaceae</taxon>
        <taxon>Streptacidiphilus</taxon>
    </lineage>
</organism>
<dbReference type="PANTHER" id="PTHR35340:SF6">
    <property type="entry name" value="ASST-DOMAIN-CONTAINING PROTEIN"/>
    <property type="match status" value="1"/>
</dbReference>
<feature type="chain" id="PRO_5037818643" evidence="1">
    <location>
        <begin position="30"/>
        <end position="410"/>
    </location>
</feature>
<dbReference type="PROSITE" id="PS51318">
    <property type="entry name" value="TAT"/>
    <property type="match status" value="1"/>
</dbReference>
<evidence type="ECO:0000313" key="3">
    <source>
        <dbReference type="Proteomes" id="UP000657385"/>
    </source>
</evidence>
<dbReference type="InterPro" id="IPR053143">
    <property type="entry name" value="Arylsulfate_ST"/>
</dbReference>
<dbReference type="EMBL" id="JADPRT010000007">
    <property type="protein sequence ID" value="MBF9069962.1"/>
    <property type="molecule type" value="Genomic_DNA"/>
</dbReference>
<comment type="caution">
    <text evidence="2">The sequence shown here is derived from an EMBL/GenBank/DDBJ whole genome shotgun (WGS) entry which is preliminary data.</text>
</comment>
<dbReference type="Pfam" id="PF14269">
    <property type="entry name" value="Arylsulfotran_2"/>
    <property type="match status" value="1"/>
</dbReference>
<sequence length="410" mass="43825">MPKKRRNASILAAATAAVAAALLPVSASAATGTSGSAGHALPLPPLKVLTDKPGTGGDDLFVAPSSANPAYASGVEILSPDGRRVVWSHTVPTGQEAADFRKQSYRGRPVLTWWQGTGLGGLTQGVDYIYNDRYQKVAEVRAGNGYSADGHEFLITSRGTALILAYKETTADLRAIGGPADQKVIDGVVQEIDIRTGKVVFQWDAAKHVPYAQSEQPRPASAATPWDWFHVNAVKVDTDGSLLVDARNTWTTYDVSRTTGAVRWRLGGKDSSFKLTAAHGQSLNTAQTLFAWQHDPEPLGNGLYTYFDNESAGIANTGSGALSELPYSRVDTVKLDLRTHTATLVRSVAQPEGLSASSQGNAQTLRNGDLAVGWGSLPYVSEFGPSGKLLFNAEFPAGVNTYRAYRFDWK</sequence>
<dbReference type="Proteomes" id="UP000657385">
    <property type="component" value="Unassembled WGS sequence"/>
</dbReference>
<keyword evidence="1" id="KW-0732">Signal</keyword>
<feature type="signal peptide" evidence="1">
    <location>
        <begin position="1"/>
        <end position="29"/>
    </location>
</feature>
<dbReference type="PANTHER" id="PTHR35340">
    <property type="entry name" value="PQQ ENZYME REPEAT PROTEIN-RELATED"/>
    <property type="match status" value="1"/>
</dbReference>
<keyword evidence="3" id="KW-1185">Reference proteome</keyword>
<accession>A0A931FCQ0</accession>
<proteinExistence type="predicted"/>
<gene>
    <name evidence="2" type="ORF">I2501_18220</name>
</gene>
<evidence type="ECO:0000256" key="1">
    <source>
        <dbReference type="SAM" id="SignalP"/>
    </source>
</evidence>
<dbReference type="RefSeq" id="WP_196195144.1">
    <property type="nucleotide sequence ID" value="NZ_JADPRT010000007.1"/>
</dbReference>